<feature type="domain" description="HTH cro/C1-type" evidence="2">
    <location>
        <begin position="7"/>
        <end position="62"/>
    </location>
</feature>
<keyword evidence="4" id="KW-1185">Reference proteome</keyword>
<dbReference type="InterPro" id="IPR010359">
    <property type="entry name" value="IrrE_HExxH"/>
</dbReference>
<dbReference type="PROSITE" id="PS50943">
    <property type="entry name" value="HTH_CROC1"/>
    <property type="match status" value="1"/>
</dbReference>
<reference evidence="3 4" key="1">
    <citation type="submission" date="2024-09" db="EMBL/GenBank/DDBJ databases">
        <authorList>
            <person name="Sun Q."/>
            <person name="Mori K."/>
        </authorList>
    </citation>
    <scope>NUCLEOTIDE SEQUENCE [LARGE SCALE GENOMIC DNA]</scope>
    <source>
        <strain evidence="3 4">JCM 3028</strain>
    </source>
</reference>
<name>A0ABV5TQT3_9ACTN</name>
<protein>
    <submittedName>
        <fullName evidence="3">Helix-turn-helix domain-containing protein</fullName>
    </submittedName>
</protein>
<dbReference type="Gene3D" id="1.10.10.2910">
    <property type="match status" value="1"/>
</dbReference>
<dbReference type="Pfam" id="PF01381">
    <property type="entry name" value="HTH_3"/>
    <property type="match status" value="1"/>
</dbReference>
<evidence type="ECO:0000313" key="3">
    <source>
        <dbReference type="EMBL" id="MFB9681191.1"/>
    </source>
</evidence>
<dbReference type="InterPro" id="IPR052345">
    <property type="entry name" value="Rad_response_metalloprotease"/>
</dbReference>
<dbReference type="CDD" id="cd00093">
    <property type="entry name" value="HTH_XRE"/>
    <property type="match status" value="1"/>
</dbReference>
<dbReference type="Gene3D" id="1.10.260.40">
    <property type="entry name" value="lambda repressor-like DNA-binding domains"/>
    <property type="match status" value="1"/>
</dbReference>
<dbReference type="PANTHER" id="PTHR43236:SF1">
    <property type="entry name" value="BLL7220 PROTEIN"/>
    <property type="match status" value="1"/>
</dbReference>
<accession>A0ABV5TQT3</accession>
<dbReference type="Pfam" id="PF06114">
    <property type="entry name" value="Peptidase_M78"/>
    <property type="match status" value="1"/>
</dbReference>
<dbReference type="Proteomes" id="UP001589610">
    <property type="component" value="Unassembled WGS sequence"/>
</dbReference>
<gene>
    <name evidence="3" type="ORF">ACFFRH_37425</name>
</gene>
<organism evidence="3 4">
    <name type="scientific">Streptosporangium vulgare</name>
    <dbReference type="NCBI Taxonomy" id="46190"/>
    <lineage>
        <taxon>Bacteria</taxon>
        <taxon>Bacillati</taxon>
        <taxon>Actinomycetota</taxon>
        <taxon>Actinomycetes</taxon>
        <taxon>Streptosporangiales</taxon>
        <taxon>Streptosporangiaceae</taxon>
        <taxon>Streptosporangium</taxon>
    </lineage>
</organism>
<evidence type="ECO:0000313" key="4">
    <source>
        <dbReference type="Proteomes" id="UP001589610"/>
    </source>
</evidence>
<dbReference type="InterPro" id="IPR010982">
    <property type="entry name" value="Lambda_DNA-bd_dom_sf"/>
</dbReference>
<dbReference type="SUPFAM" id="SSF47413">
    <property type="entry name" value="lambda repressor-like DNA-binding domains"/>
    <property type="match status" value="1"/>
</dbReference>
<comment type="caution">
    <text evidence="3">The sequence shown here is derived from an EMBL/GenBank/DDBJ whole genome shotgun (WGS) entry which is preliminary data.</text>
</comment>
<sequence>MIYGARVRQARELRGLTQTGTAQGAGLTQGRIAQIELTSSVDIGDEHLERLAQTLKVPVAFLQRPPVDDLAEGSMQFRARKSLPAGVLRRVRREAEITREIARHMLSQLQAPSLRVPDLRGMDDIEEAAQLTRSALGLPPHGPVPRVLHALERAGVIVIALETWVDGKLDAFSTWDGAELDLPLVSIGEGSSWDRIRFTSSHELGHLVMHRAPGGDLNALEKEADQFAGEFLFPREDAKEEFSKTVTLSRLAPLKLKWGMSIASLIFRAFEVGAIDQKQKTSLQVQLGARGWRKQEPGADAREPERPRALRKMMELLYGDPVDTRRLGEDFPLYVTELNRMVDRYADTPSRQIQKLTSAPLADTSPPGVLVQFRARA</sequence>
<dbReference type="SMART" id="SM00530">
    <property type="entry name" value="HTH_XRE"/>
    <property type="match status" value="1"/>
</dbReference>
<evidence type="ECO:0000256" key="1">
    <source>
        <dbReference type="ARBA" id="ARBA00007227"/>
    </source>
</evidence>
<dbReference type="PANTHER" id="PTHR43236">
    <property type="entry name" value="ANTITOXIN HIGA1"/>
    <property type="match status" value="1"/>
</dbReference>
<dbReference type="EMBL" id="JBHMBS010000031">
    <property type="protein sequence ID" value="MFB9681191.1"/>
    <property type="molecule type" value="Genomic_DNA"/>
</dbReference>
<comment type="similarity">
    <text evidence="1">Belongs to the short-chain fatty acyl-CoA assimilation regulator (ScfR) family.</text>
</comment>
<proteinExistence type="inferred from homology"/>
<dbReference type="RefSeq" id="WP_386162287.1">
    <property type="nucleotide sequence ID" value="NZ_JBHMBS010000031.1"/>
</dbReference>
<evidence type="ECO:0000259" key="2">
    <source>
        <dbReference type="PROSITE" id="PS50943"/>
    </source>
</evidence>
<dbReference type="InterPro" id="IPR001387">
    <property type="entry name" value="Cro/C1-type_HTH"/>
</dbReference>